<evidence type="ECO:0000313" key="1">
    <source>
        <dbReference type="EMBL" id="EYE94644.1"/>
    </source>
</evidence>
<dbReference type="HOGENOM" id="CLU_1740114_0_0_1"/>
<keyword evidence="2" id="KW-1185">Reference proteome</keyword>
<sequence>MNVHLLARSRSLANTSRTTNFKWYGYRKLNNYMSGDMIGSSQAVLSFPTNPDAISFTGVLLADLGQDDAVIPGNFATDRAMTATGCFKREIAIGIVLQSLQVTCMEPVSVSAAIVHDHHEMVERVWLSVWLDLNAASQLDDQPRHPHINN</sequence>
<dbReference type="RefSeq" id="XP_040638332.1">
    <property type="nucleotide sequence ID" value="XM_040787660.1"/>
</dbReference>
<dbReference type="EMBL" id="KK088425">
    <property type="protein sequence ID" value="EYE94644.1"/>
    <property type="molecule type" value="Genomic_DNA"/>
</dbReference>
<dbReference type="GeneID" id="63702784"/>
<protein>
    <submittedName>
        <fullName evidence="1">Uncharacterized protein</fullName>
    </submittedName>
</protein>
<reference evidence="2" key="1">
    <citation type="journal article" date="2014" name="Nat. Commun.">
        <title>Genomic adaptations of the halophilic Dead Sea filamentous fungus Eurotium rubrum.</title>
        <authorList>
            <person name="Kis-Papo T."/>
            <person name="Weig A.R."/>
            <person name="Riley R."/>
            <person name="Persoh D."/>
            <person name="Salamov A."/>
            <person name="Sun H."/>
            <person name="Lipzen A."/>
            <person name="Wasser S.P."/>
            <person name="Rambold G."/>
            <person name="Grigoriev I.V."/>
            <person name="Nevo E."/>
        </authorList>
    </citation>
    <scope>NUCLEOTIDE SEQUENCE [LARGE SCALE GENOMIC DNA]</scope>
    <source>
        <strain evidence="2">CBS 135680</strain>
    </source>
</reference>
<dbReference type="AlphaFoldDB" id="A0A017SDE8"/>
<name>A0A017SDE8_ASPRC</name>
<accession>A0A017SDE8</accession>
<evidence type="ECO:0000313" key="2">
    <source>
        <dbReference type="Proteomes" id="UP000019804"/>
    </source>
</evidence>
<organism evidence="1 2">
    <name type="scientific">Aspergillus ruber (strain CBS 135680)</name>
    <dbReference type="NCBI Taxonomy" id="1388766"/>
    <lineage>
        <taxon>Eukaryota</taxon>
        <taxon>Fungi</taxon>
        <taxon>Dikarya</taxon>
        <taxon>Ascomycota</taxon>
        <taxon>Pezizomycotina</taxon>
        <taxon>Eurotiomycetes</taxon>
        <taxon>Eurotiomycetidae</taxon>
        <taxon>Eurotiales</taxon>
        <taxon>Aspergillaceae</taxon>
        <taxon>Aspergillus</taxon>
        <taxon>Aspergillus subgen. Aspergillus</taxon>
    </lineage>
</organism>
<dbReference type="Proteomes" id="UP000019804">
    <property type="component" value="Unassembled WGS sequence"/>
</dbReference>
<gene>
    <name evidence="1" type="ORF">EURHEDRAFT_81404</name>
</gene>
<proteinExistence type="predicted"/>